<keyword evidence="12" id="KW-0282">Flagellum</keyword>
<evidence type="ECO:0000256" key="2">
    <source>
        <dbReference type="ARBA" id="ARBA00010004"/>
    </source>
</evidence>
<dbReference type="GO" id="GO:0044781">
    <property type="term" value="P:bacterial-type flagellum organization"/>
    <property type="evidence" value="ECO:0007669"/>
    <property type="project" value="UniProtKB-KW"/>
</dbReference>
<keyword evidence="7" id="KW-1005">Bacterial flagellum biogenesis</keyword>
<keyword evidence="8" id="KW-0653">Protein transport</keyword>
<comment type="subcellular location">
    <subcellularLocation>
        <location evidence="1">Cell membrane</location>
        <topology evidence="1">Peripheral membrane protein</topology>
        <orientation evidence="1">Cytoplasmic side</orientation>
    </subcellularLocation>
</comment>
<evidence type="ECO:0000256" key="3">
    <source>
        <dbReference type="ARBA" id="ARBA00020392"/>
    </source>
</evidence>
<dbReference type="Pfam" id="PF02050">
    <property type="entry name" value="FliJ"/>
    <property type="match status" value="1"/>
</dbReference>
<evidence type="ECO:0000256" key="1">
    <source>
        <dbReference type="ARBA" id="ARBA00004413"/>
    </source>
</evidence>
<name>A0A371AS82_9FIRM</name>
<proteinExistence type="inferred from homology"/>
<comment type="similarity">
    <text evidence="2">Belongs to the FliJ family.</text>
</comment>
<dbReference type="Proteomes" id="UP000255036">
    <property type="component" value="Unassembled WGS sequence"/>
</dbReference>
<sequence>MAKFIYRMQNILEIKRKLEMQAKSDYAEASQRLVQEEKKLAELKLKQQEFEGIHKNLLMSAINLLEIKNCRKSIEGIKGSIKNQMISVHVAQKNLEMARVKLGEVMLERKTYEKLKEKAFEDFKQEVNVQESKEIDELVSYIYGNNK</sequence>
<evidence type="ECO:0000256" key="7">
    <source>
        <dbReference type="ARBA" id="ARBA00022795"/>
    </source>
</evidence>
<evidence type="ECO:0000256" key="9">
    <source>
        <dbReference type="ARBA" id="ARBA00023136"/>
    </source>
</evidence>
<dbReference type="GO" id="GO:0006935">
    <property type="term" value="P:chemotaxis"/>
    <property type="evidence" value="ECO:0007669"/>
    <property type="project" value="UniProtKB-KW"/>
</dbReference>
<evidence type="ECO:0000313" key="12">
    <source>
        <dbReference type="EMBL" id="RDU22433.1"/>
    </source>
</evidence>
<protein>
    <recommendedName>
        <fullName evidence="3">Flagellar FliJ protein</fullName>
    </recommendedName>
</protein>
<dbReference type="EMBL" id="QRCT01000049">
    <property type="protein sequence ID" value="RDU22433.1"/>
    <property type="molecule type" value="Genomic_DNA"/>
</dbReference>
<dbReference type="InterPro" id="IPR053716">
    <property type="entry name" value="Flag_assembly_chemotaxis_eff"/>
</dbReference>
<feature type="coiled-coil region" evidence="11">
    <location>
        <begin position="19"/>
        <end position="53"/>
    </location>
</feature>
<dbReference type="GO" id="GO:0071973">
    <property type="term" value="P:bacterial-type flagellum-dependent cell motility"/>
    <property type="evidence" value="ECO:0007669"/>
    <property type="project" value="InterPro"/>
</dbReference>
<dbReference type="OrthoDB" id="1767518at2"/>
<reference evidence="12 13" key="1">
    <citation type="submission" date="2018-07" db="EMBL/GenBank/DDBJ databases">
        <title>Anaerosacharophilus polymeroproducens gen. nov. sp. nov., an anaerobic bacterium isolated from salt field.</title>
        <authorList>
            <person name="Kim W."/>
            <person name="Yang S.-H."/>
            <person name="Oh J."/>
            <person name="Lee J.-H."/>
            <person name="Kwon K.K."/>
        </authorList>
    </citation>
    <scope>NUCLEOTIDE SEQUENCE [LARGE SCALE GENOMIC DNA]</scope>
    <source>
        <strain evidence="12 13">MCWD5</strain>
    </source>
</reference>
<comment type="caution">
    <text evidence="12">The sequence shown here is derived from an EMBL/GenBank/DDBJ whole genome shotgun (WGS) entry which is preliminary data.</text>
</comment>
<evidence type="ECO:0000313" key="13">
    <source>
        <dbReference type="Proteomes" id="UP000255036"/>
    </source>
</evidence>
<keyword evidence="4" id="KW-0813">Transport</keyword>
<evidence type="ECO:0000256" key="6">
    <source>
        <dbReference type="ARBA" id="ARBA00022500"/>
    </source>
</evidence>
<keyword evidence="5" id="KW-1003">Cell membrane</keyword>
<keyword evidence="13" id="KW-1185">Reference proteome</keyword>
<keyword evidence="12" id="KW-0969">Cilium</keyword>
<accession>A0A371AS82</accession>
<dbReference type="AlphaFoldDB" id="A0A371AS82"/>
<keyword evidence="11" id="KW-0175">Coiled coil</keyword>
<keyword evidence="12" id="KW-0966">Cell projection</keyword>
<dbReference type="Gene3D" id="1.10.287.1700">
    <property type="match status" value="1"/>
</dbReference>
<keyword evidence="10" id="KW-1006">Bacterial flagellum protein export</keyword>
<dbReference type="GO" id="GO:0015031">
    <property type="term" value="P:protein transport"/>
    <property type="evidence" value="ECO:0007669"/>
    <property type="project" value="UniProtKB-KW"/>
</dbReference>
<evidence type="ECO:0000256" key="5">
    <source>
        <dbReference type="ARBA" id="ARBA00022475"/>
    </source>
</evidence>
<keyword evidence="6" id="KW-0145">Chemotaxis</keyword>
<evidence type="ECO:0000256" key="11">
    <source>
        <dbReference type="SAM" id="Coils"/>
    </source>
</evidence>
<dbReference type="GO" id="GO:0009288">
    <property type="term" value="C:bacterial-type flagellum"/>
    <property type="evidence" value="ECO:0007669"/>
    <property type="project" value="InterPro"/>
</dbReference>
<evidence type="ECO:0000256" key="4">
    <source>
        <dbReference type="ARBA" id="ARBA00022448"/>
    </source>
</evidence>
<gene>
    <name evidence="12" type="primary">fliJ</name>
    <name evidence="12" type="ORF">DWV06_14160</name>
</gene>
<evidence type="ECO:0000256" key="8">
    <source>
        <dbReference type="ARBA" id="ARBA00022927"/>
    </source>
</evidence>
<dbReference type="GO" id="GO:0005886">
    <property type="term" value="C:plasma membrane"/>
    <property type="evidence" value="ECO:0007669"/>
    <property type="project" value="UniProtKB-SubCell"/>
</dbReference>
<evidence type="ECO:0000256" key="10">
    <source>
        <dbReference type="ARBA" id="ARBA00023225"/>
    </source>
</evidence>
<dbReference type="NCBIfam" id="TIGR02473">
    <property type="entry name" value="flagell_FliJ"/>
    <property type="match status" value="1"/>
</dbReference>
<dbReference type="InterPro" id="IPR012823">
    <property type="entry name" value="Flagell_FliJ"/>
</dbReference>
<dbReference type="RefSeq" id="WP_115482843.1">
    <property type="nucleotide sequence ID" value="NZ_QRCT01000049.1"/>
</dbReference>
<keyword evidence="9" id="KW-0472">Membrane</keyword>
<organism evidence="12 13">
    <name type="scientific">Anaerosacchariphilus polymeriproducens</name>
    <dbReference type="NCBI Taxonomy" id="1812858"/>
    <lineage>
        <taxon>Bacteria</taxon>
        <taxon>Bacillati</taxon>
        <taxon>Bacillota</taxon>
        <taxon>Clostridia</taxon>
        <taxon>Lachnospirales</taxon>
        <taxon>Lachnospiraceae</taxon>
        <taxon>Anaerosacchariphilus</taxon>
    </lineage>
</organism>